<dbReference type="Gene3D" id="1.20.1280.50">
    <property type="match status" value="1"/>
</dbReference>
<reference evidence="3 4" key="1">
    <citation type="journal article" date="2018" name="Plant J.">
        <title>Genome sequences of Chlorella sorokiniana UTEX 1602 and Micractinium conductrix SAG 241.80: implications to maltose excretion by a green alga.</title>
        <authorList>
            <person name="Arriola M.B."/>
            <person name="Velmurugan N."/>
            <person name="Zhang Y."/>
            <person name="Plunkett M.H."/>
            <person name="Hondzo H."/>
            <person name="Barney B.M."/>
        </authorList>
    </citation>
    <scope>NUCLEOTIDE SEQUENCE [LARGE SCALE GENOMIC DNA]</scope>
    <source>
        <strain evidence="3 4">SAG 241.80</strain>
    </source>
</reference>
<dbReference type="OrthoDB" id="513152at2759"/>
<dbReference type="Pfam" id="PF12937">
    <property type="entry name" value="F-box-like"/>
    <property type="match status" value="1"/>
</dbReference>
<dbReference type="PROSITE" id="PS50181">
    <property type="entry name" value="FBOX"/>
    <property type="match status" value="1"/>
</dbReference>
<keyword evidence="4" id="KW-1185">Reference proteome</keyword>
<accession>A0A2P6VSI1</accession>
<sequence length="334" mass="37291">MLSRLSLRDLCNAAQACRALHQAAQDDTVWQNLAAARFPPATLSLAPYDSWQELVRDDNAAHAALLLPLPDRCCLYRFRAPSYYSECLCLGLEWDRGAHTFRLYFEARGEPDLRQPSGSSLGFCVHRPPPPNRRELQRRLRLLQQRRTQLQRDLAAARAADARSDIVAAEHALQRNAVQTQTAQSEMGRPHELRFADLLTVVRPAGQHLVVDRPGHKLGYLEFDSLHQVDGLLAELPPSYASKHEAEVCGIDAVFCYANPIPVMPHGATVDYEPCILATVPPGASLLSVFKQQGGYVVPGHTLEELAAEGPEARRARWEHLPAEVLQRQPPWMV</sequence>
<dbReference type="EMBL" id="LHPF02000001">
    <property type="protein sequence ID" value="PSC77037.1"/>
    <property type="molecule type" value="Genomic_DNA"/>
</dbReference>
<gene>
    <name evidence="3" type="primary">g52</name>
    <name evidence="3" type="ORF">C2E20_0052</name>
</gene>
<evidence type="ECO:0000313" key="3">
    <source>
        <dbReference type="EMBL" id="PSC77037.1"/>
    </source>
</evidence>
<dbReference type="STRING" id="554055.A0A2P6VSI1"/>
<dbReference type="InterPro" id="IPR001810">
    <property type="entry name" value="F-box_dom"/>
</dbReference>
<feature type="coiled-coil region" evidence="1">
    <location>
        <begin position="133"/>
        <end position="160"/>
    </location>
</feature>
<name>A0A2P6VSI1_9CHLO</name>
<dbReference type="InterPro" id="IPR036047">
    <property type="entry name" value="F-box-like_dom_sf"/>
</dbReference>
<dbReference type="SUPFAM" id="SSF81383">
    <property type="entry name" value="F-box domain"/>
    <property type="match status" value="1"/>
</dbReference>
<feature type="domain" description="F-box" evidence="2">
    <location>
        <begin position="1"/>
        <end position="33"/>
    </location>
</feature>
<dbReference type="AlphaFoldDB" id="A0A2P6VSI1"/>
<protein>
    <submittedName>
        <fullName evidence="3">F-box domain-containing</fullName>
    </submittedName>
</protein>
<dbReference type="Proteomes" id="UP000239649">
    <property type="component" value="Unassembled WGS sequence"/>
</dbReference>
<evidence type="ECO:0000313" key="4">
    <source>
        <dbReference type="Proteomes" id="UP000239649"/>
    </source>
</evidence>
<organism evidence="3 4">
    <name type="scientific">Micractinium conductrix</name>
    <dbReference type="NCBI Taxonomy" id="554055"/>
    <lineage>
        <taxon>Eukaryota</taxon>
        <taxon>Viridiplantae</taxon>
        <taxon>Chlorophyta</taxon>
        <taxon>core chlorophytes</taxon>
        <taxon>Trebouxiophyceae</taxon>
        <taxon>Chlorellales</taxon>
        <taxon>Chlorellaceae</taxon>
        <taxon>Chlorella clade</taxon>
        <taxon>Micractinium</taxon>
    </lineage>
</organism>
<proteinExistence type="predicted"/>
<evidence type="ECO:0000259" key="2">
    <source>
        <dbReference type="PROSITE" id="PS50181"/>
    </source>
</evidence>
<evidence type="ECO:0000256" key="1">
    <source>
        <dbReference type="SAM" id="Coils"/>
    </source>
</evidence>
<keyword evidence="1" id="KW-0175">Coiled coil</keyword>
<comment type="caution">
    <text evidence="3">The sequence shown here is derived from an EMBL/GenBank/DDBJ whole genome shotgun (WGS) entry which is preliminary data.</text>
</comment>